<dbReference type="InterPro" id="IPR018247">
    <property type="entry name" value="EF_Hand_1_Ca_BS"/>
</dbReference>
<dbReference type="EMBL" id="JASCZI010157145">
    <property type="protein sequence ID" value="MED6178707.1"/>
    <property type="molecule type" value="Genomic_DNA"/>
</dbReference>
<accession>A0ABU6W0K3</accession>
<dbReference type="Proteomes" id="UP001341840">
    <property type="component" value="Unassembled WGS sequence"/>
</dbReference>
<organism evidence="1 2">
    <name type="scientific">Stylosanthes scabra</name>
    <dbReference type="NCBI Taxonomy" id="79078"/>
    <lineage>
        <taxon>Eukaryota</taxon>
        <taxon>Viridiplantae</taxon>
        <taxon>Streptophyta</taxon>
        <taxon>Embryophyta</taxon>
        <taxon>Tracheophyta</taxon>
        <taxon>Spermatophyta</taxon>
        <taxon>Magnoliopsida</taxon>
        <taxon>eudicotyledons</taxon>
        <taxon>Gunneridae</taxon>
        <taxon>Pentapetalae</taxon>
        <taxon>rosids</taxon>
        <taxon>fabids</taxon>
        <taxon>Fabales</taxon>
        <taxon>Fabaceae</taxon>
        <taxon>Papilionoideae</taxon>
        <taxon>50 kb inversion clade</taxon>
        <taxon>dalbergioids sensu lato</taxon>
        <taxon>Dalbergieae</taxon>
        <taxon>Pterocarpus clade</taxon>
        <taxon>Stylosanthes</taxon>
    </lineage>
</organism>
<gene>
    <name evidence="1" type="ORF">PIB30_110211</name>
</gene>
<protein>
    <recommendedName>
        <fullName evidence="3">EF-hand domain-containing protein</fullName>
    </recommendedName>
</protein>
<sequence>MNIGYFFSALRTSILECRVDKDADGRITKEEIKGSGRWREDPIRMLTKQGKELWLLFFKILIDSLAHFFIKL</sequence>
<comment type="caution">
    <text evidence="1">The sequence shown here is derived from an EMBL/GenBank/DDBJ whole genome shotgun (WGS) entry which is preliminary data.</text>
</comment>
<evidence type="ECO:0008006" key="3">
    <source>
        <dbReference type="Google" id="ProtNLM"/>
    </source>
</evidence>
<dbReference type="PROSITE" id="PS00018">
    <property type="entry name" value="EF_HAND_1"/>
    <property type="match status" value="1"/>
</dbReference>
<evidence type="ECO:0000313" key="1">
    <source>
        <dbReference type="EMBL" id="MED6178707.1"/>
    </source>
</evidence>
<name>A0ABU6W0K3_9FABA</name>
<reference evidence="1 2" key="1">
    <citation type="journal article" date="2023" name="Plants (Basel)">
        <title>Bridging the Gap: Combining Genomics and Transcriptomics Approaches to Understand Stylosanthes scabra, an Orphan Legume from the Brazilian Caatinga.</title>
        <authorList>
            <person name="Ferreira-Neto J.R.C."/>
            <person name="da Silva M.D."/>
            <person name="Binneck E."/>
            <person name="de Melo N.F."/>
            <person name="da Silva R.H."/>
            <person name="de Melo A.L.T.M."/>
            <person name="Pandolfi V."/>
            <person name="Bustamante F.O."/>
            <person name="Brasileiro-Vidal A.C."/>
            <person name="Benko-Iseppon A.M."/>
        </authorList>
    </citation>
    <scope>NUCLEOTIDE SEQUENCE [LARGE SCALE GENOMIC DNA]</scope>
    <source>
        <tissue evidence="1">Leaves</tissue>
    </source>
</reference>
<keyword evidence="2" id="KW-1185">Reference proteome</keyword>
<proteinExistence type="predicted"/>
<evidence type="ECO:0000313" key="2">
    <source>
        <dbReference type="Proteomes" id="UP001341840"/>
    </source>
</evidence>